<evidence type="ECO:0000313" key="1">
    <source>
        <dbReference type="EMBL" id="KAI4327857.1"/>
    </source>
</evidence>
<reference evidence="1 2" key="1">
    <citation type="journal article" date="2022" name="DNA Res.">
        <title>Chromosomal-level genome assembly of the orchid tree Bauhinia variegata (Leguminosae; Cercidoideae) supports the allotetraploid origin hypothesis of Bauhinia.</title>
        <authorList>
            <person name="Zhong Y."/>
            <person name="Chen Y."/>
            <person name="Zheng D."/>
            <person name="Pang J."/>
            <person name="Liu Y."/>
            <person name="Luo S."/>
            <person name="Meng S."/>
            <person name="Qian L."/>
            <person name="Wei D."/>
            <person name="Dai S."/>
            <person name="Zhou R."/>
        </authorList>
    </citation>
    <scope>NUCLEOTIDE SEQUENCE [LARGE SCALE GENOMIC DNA]</scope>
    <source>
        <strain evidence="1">BV-YZ2020</strain>
    </source>
</reference>
<protein>
    <submittedName>
        <fullName evidence="1">Uncharacterized protein</fullName>
    </submittedName>
</protein>
<proteinExistence type="predicted"/>
<name>A0ACB9MW53_BAUVA</name>
<comment type="caution">
    <text evidence="1">The sequence shown here is derived from an EMBL/GenBank/DDBJ whole genome shotgun (WGS) entry which is preliminary data.</text>
</comment>
<sequence>MIKFWLVVLMVLSSGFYSTGAVMNDSTVPDSVNIGILYSFNTSIGRILKIAMEAAVEDVNSDPSILGKTQLKVIMQEDSKYKGFLSIAETLQLMAKHTVAIIGPQSSITAHVISHVANELQVPLLSFSATDPTLSSLQFPFFIRTAQNDLFQMTAIAELVVFFGWRQVIAIYVDDDHGRNGITALGDKLAEKRCKISFKAPMSTEATKEEITDVLVQVALAESRIIVLHTNTIWGPKVFSVAQNLGMMGTGYVWIATSFLSTLLDTASPLPSDEMQDIQGVVTLRMYTPETELKRRFVSRWKNLTRGNTASGPMGLTTYCLYAYDTVWLLARAIDTFFKKGDRITFSNDSKLSQLHGDSLHLDALNIFNEGNKLRSSILGVNMTGVTGQVKYTSDGNLVNPAFEVLNVIGTGVRKIGYWSNHSGLSVVPPESLYSKPANRSVANQKLHDVIWPGDTVHKPRGWVFPNSGKRLKIGIPKRVSYREFVSQAQGADLFKGFCIDVFLAAVNLLPYGVPYNFVPFGDGNSNPSNTELVRLITAGVFDAAVGDITITTERTRMVDFTQPFIESGLVVVTPVKKLETSAWAFLRPFTPMMWAVTGIFFLFVGAAVWILEHRLNDDFRGPPKRQFVTILWFSFSTMFFAHREKTVSTLGRFVLLIWLFVVLIINSSYTASLTSILTVQQLVSPIEGIESLINIKDRIGYLQGSFTRDYLIEEVGIDESRLVPLKTPEETAKALKDGSHNGGVTAYIDERAYTELFLSSRCDFTIVGQEFTRNGWGFAFPRDSPLAIDMSTAILELAENGDLQRIHDKWLLSSACLSQGSKLEVDRLNLKSFWGLYLVAGLACFLALLIYLIQIMRQYKKDHSEEVESSNHSQGSSRVRTFLSFVDEKAEDVKSRSKRRQMERISYRSSDGGSSSAMASSKEYSQPAASNRSTDCVTGEDQCQC</sequence>
<accession>A0ACB9MW53</accession>
<gene>
    <name evidence="1" type="ORF">L6164_020269</name>
</gene>
<keyword evidence="2" id="KW-1185">Reference proteome</keyword>
<organism evidence="1 2">
    <name type="scientific">Bauhinia variegata</name>
    <name type="common">Purple orchid tree</name>
    <name type="synonym">Phanera variegata</name>
    <dbReference type="NCBI Taxonomy" id="167791"/>
    <lineage>
        <taxon>Eukaryota</taxon>
        <taxon>Viridiplantae</taxon>
        <taxon>Streptophyta</taxon>
        <taxon>Embryophyta</taxon>
        <taxon>Tracheophyta</taxon>
        <taxon>Spermatophyta</taxon>
        <taxon>Magnoliopsida</taxon>
        <taxon>eudicotyledons</taxon>
        <taxon>Gunneridae</taxon>
        <taxon>Pentapetalae</taxon>
        <taxon>rosids</taxon>
        <taxon>fabids</taxon>
        <taxon>Fabales</taxon>
        <taxon>Fabaceae</taxon>
        <taxon>Cercidoideae</taxon>
        <taxon>Cercideae</taxon>
        <taxon>Bauhiniinae</taxon>
        <taxon>Bauhinia</taxon>
    </lineage>
</organism>
<dbReference type="Proteomes" id="UP000828941">
    <property type="component" value="Chromosome 8"/>
</dbReference>
<dbReference type="EMBL" id="CM039433">
    <property type="protein sequence ID" value="KAI4327857.1"/>
    <property type="molecule type" value="Genomic_DNA"/>
</dbReference>
<evidence type="ECO:0000313" key="2">
    <source>
        <dbReference type="Proteomes" id="UP000828941"/>
    </source>
</evidence>